<reference evidence="4" key="2">
    <citation type="submission" date="2025-08" db="UniProtKB">
        <authorList>
            <consortium name="RefSeq"/>
        </authorList>
    </citation>
    <scope>IDENTIFICATION</scope>
    <source>
        <tissue evidence="4">Etiolated seedlings</tissue>
    </source>
</reference>
<dbReference type="Proteomes" id="UP000087171">
    <property type="component" value="Chromosome Ca8"/>
</dbReference>
<evidence type="ECO:0000313" key="4">
    <source>
        <dbReference type="RefSeq" id="XP_012574496.1"/>
    </source>
</evidence>
<dbReference type="STRING" id="3827.A0A1S3EHR6"/>
<feature type="transmembrane region" description="Helical" evidence="1">
    <location>
        <begin position="77"/>
        <end position="99"/>
    </location>
</feature>
<proteinExistence type="predicted"/>
<reference evidence="3" key="1">
    <citation type="journal article" date="2013" name="Nat. Biotechnol.">
        <title>Draft genome sequence of chickpea (Cicer arietinum) provides a resource for trait improvement.</title>
        <authorList>
            <person name="Varshney R.K."/>
            <person name="Song C."/>
            <person name="Saxena R.K."/>
            <person name="Azam S."/>
            <person name="Yu S."/>
            <person name="Sharpe A.G."/>
            <person name="Cannon S."/>
            <person name="Baek J."/>
            <person name="Rosen B.D."/>
            <person name="Tar'an B."/>
            <person name="Millan T."/>
            <person name="Zhang X."/>
            <person name="Ramsay L.D."/>
            <person name="Iwata A."/>
            <person name="Wang Y."/>
            <person name="Nelson W."/>
            <person name="Farmer A.D."/>
            <person name="Gaur P.M."/>
            <person name="Soderlund C."/>
            <person name="Penmetsa R.V."/>
            <person name="Xu C."/>
            <person name="Bharti A.K."/>
            <person name="He W."/>
            <person name="Winter P."/>
            <person name="Zhao S."/>
            <person name="Hane J.K."/>
            <person name="Carrasquilla-Garcia N."/>
            <person name="Condie J.A."/>
            <person name="Upadhyaya H.D."/>
            <person name="Luo M.C."/>
            <person name="Thudi M."/>
            <person name="Gowda C.L."/>
            <person name="Singh N.P."/>
            <person name="Lichtenzveig J."/>
            <person name="Gali K.K."/>
            <person name="Rubio J."/>
            <person name="Nadarajan N."/>
            <person name="Dolezel J."/>
            <person name="Bansal K.C."/>
            <person name="Xu X."/>
            <person name="Edwards D."/>
            <person name="Zhang G."/>
            <person name="Kahl G."/>
            <person name="Gil J."/>
            <person name="Singh K.B."/>
            <person name="Datta S.K."/>
            <person name="Jackson S.A."/>
            <person name="Wang J."/>
            <person name="Cook D.R."/>
        </authorList>
    </citation>
    <scope>NUCLEOTIDE SEQUENCE [LARGE SCALE GENOMIC DNA]</scope>
    <source>
        <strain evidence="3">cv. CDC Frontier</strain>
    </source>
</reference>
<accession>A0A1S3EHR6</accession>
<dbReference type="RefSeq" id="XP_012574496.1">
    <property type="nucleotide sequence ID" value="XM_012719042.2"/>
</dbReference>
<dbReference type="eggNOG" id="ENOG502QVBT">
    <property type="taxonomic scope" value="Eukaryota"/>
</dbReference>
<name>A0A1S3EHR6_CICAR</name>
<feature type="transmembrane region" description="Helical" evidence="1">
    <location>
        <begin position="111"/>
        <end position="127"/>
    </location>
</feature>
<dbReference type="InterPro" id="IPR040283">
    <property type="entry name" value="DDB_G0292058-like"/>
</dbReference>
<protein>
    <submittedName>
        <fullName evidence="4">Uncharacterized protein LOC105852671</fullName>
    </submittedName>
</protein>
<evidence type="ECO:0000256" key="1">
    <source>
        <dbReference type="SAM" id="Phobius"/>
    </source>
</evidence>
<feature type="signal peptide" evidence="2">
    <location>
        <begin position="1"/>
        <end position="25"/>
    </location>
</feature>
<keyword evidence="1" id="KW-0812">Transmembrane</keyword>
<organism evidence="3 4">
    <name type="scientific">Cicer arietinum</name>
    <name type="common">Chickpea</name>
    <name type="synonym">Garbanzo</name>
    <dbReference type="NCBI Taxonomy" id="3827"/>
    <lineage>
        <taxon>Eukaryota</taxon>
        <taxon>Viridiplantae</taxon>
        <taxon>Streptophyta</taxon>
        <taxon>Embryophyta</taxon>
        <taxon>Tracheophyta</taxon>
        <taxon>Spermatophyta</taxon>
        <taxon>Magnoliopsida</taxon>
        <taxon>eudicotyledons</taxon>
        <taxon>Gunneridae</taxon>
        <taxon>Pentapetalae</taxon>
        <taxon>rosids</taxon>
        <taxon>fabids</taxon>
        <taxon>Fabales</taxon>
        <taxon>Fabaceae</taxon>
        <taxon>Papilionoideae</taxon>
        <taxon>50 kb inversion clade</taxon>
        <taxon>NPAAA clade</taxon>
        <taxon>Hologalegina</taxon>
        <taxon>IRL clade</taxon>
        <taxon>Cicereae</taxon>
        <taxon>Cicer</taxon>
    </lineage>
</organism>
<sequence length="128" mass="14381">MLNSTNYRLLFLLFLLFLISVPSFQHKLLASASESSVHGRSFKRPDPLRHFKDYNGEFDVRNKHYLASAAFTGVHGYAFAGVWLLCGVVLGIFMIVKCLSGGSPSLPCLDHYYLHILFLLLLLTSLAM</sequence>
<dbReference type="AlphaFoldDB" id="A0A1S3EHR6"/>
<evidence type="ECO:0000313" key="3">
    <source>
        <dbReference type="Proteomes" id="UP000087171"/>
    </source>
</evidence>
<dbReference type="PANTHER" id="PTHR31414:SF19">
    <property type="entry name" value="TRANSMEMBRANE PROTEIN"/>
    <property type="match status" value="1"/>
</dbReference>
<dbReference type="OrthoDB" id="1056237at2759"/>
<keyword evidence="3" id="KW-1185">Reference proteome</keyword>
<gene>
    <name evidence="4" type="primary">LOC105852671</name>
</gene>
<dbReference type="PANTHER" id="PTHR31414">
    <property type="entry name" value="TRANSMEMBRANE PROTEIN DDB_G0292058"/>
    <property type="match status" value="1"/>
</dbReference>
<evidence type="ECO:0000256" key="2">
    <source>
        <dbReference type="SAM" id="SignalP"/>
    </source>
</evidence>
<feature type="chain" id="PRO_5010313658" evidence="2">
    <location>
        <begin position="26"/>
        <end position="128"/>
    </location>
</feature>
<keyword evidence="1" id="KW-1133">Transmembrane helix</keyword>
<keyword evidence="2" id="KW-0732">Signal</keyword>
<dbReference type="GO" id="GO:0016020">
    <property type="term" value="C:membrane"/>
    <property type="evidence" value="ECO:0007669"/>
    <property type="project" value="TreeGrafter"/>
</dbReference>
<keyword evidence="1" id="KW-0472">Membrane</keyword>